<evidence type="ECO:0000256" key="3">
    <source>
        <dbReference type="ARBA" id="ARBA00022833"/>
    </source>
</evidence>
<name>A0A2C5YDI1_9HYPO</name>
<keyword evidence="1" id="KW-0479">Metal-binding</keyword>
<dbReference type="OrthoDB" id="545910at2759"/>
<protein>
    <submittedName>
        <fullName evidence="7">Uncharacterized protein</fullName>
    </submittedName>
</protein>
<feature type="domain" description="GRF-type" evidence="6">
    <location>
        <begin position="344"/>
        <end position="389"/>
    </location>
</feature>
<dbReference type="GO" id="GO:0051213">
    <property type="term" value="F:dioxygenase activity"/>
    <property type="evidence" value="ECO:0007669"/>
    <property type="project" value="InterPro"/>
</dbReference>
<dbReference type="InterPro" id="IPR005123">
    <property type="entry name" value="Oxoglu/Fe-dep_dioxygenase_dom"/>
</dbReference>
<reference evidence="7 8" key="1">
    <citation type="submission" date="2017-06" db="EMBL/GenBank/DDBJ databases">
        <title>Ant-infecting Ophiocordyceps genomes reveal a high diversity of potential behavioral manipulation genes and a possible major role for enterotoxins.</title>
        <authorList>
            <person name="De Bekker C."/>
            <person name="Evans H.C."/>
            <person name="Brachmann A."/>
            <person name="Hughes D.P."/>
        </authorList>
    </citation>
    <scope>NUCLEOTIDE SEQUENCE [LARGE SCALE GENOMIC DNA]</scope>
    <source>
        <strain evidence="7 8">Map64</strain>
    </source>
</reference>
<dbReference type="PROSITE" id="PS51999">
    <property type="entry name" value="ZF_GRF"/>
    <property type="match status" value="1"/>
</dbReference>
<dbReference type="EMBL" id="NJET01000019">
    <property type="protein sequence ID" value="PHH65342.1"/>
    <property type="molecule type" value="Genomic_DNA"/>
</dbReference>
<dbReference type="GO" id="GO:0006307">
    <property type="term" value="P:DNA alkylation repair"/>
    <property type="evidence" value="ECO:0007669"/>
    <property type="project" value="InterPro"/>
</dbReference>
<dbReference type="SUPFAM" id="SSF51197">
    <property type="entry name" value="Clavaminate synthase-like"/>
    <property type="match status" value="1"/>
</dbReference>
<evidence type="ECO:0000256" key="1">
    <source>
        <dbReference type="ARBA" id="ARBA00022723"/>
    </source>
</evidence>
<dbReference type="GO" id="GO:0008270">
    <property type="term" value="F:zinc ion binding"/>
    <property type="evidence" value="ECO:0007669"/>
    <property type="project" value="UniProtKB-KW"/>
</dbReference>
<dbReference type="Pfam" id="PF06839">
    <property type="entry name" value="Zn_ribbon_GRF"/>
    <property type="match status" value="1"/>
</dbReference>
<keyword evidence="3" id="KW-0862">Zinc</keyword>
<dbReference type="InterPro" id="IPR037151">
    <property type="entry name" value="AlkB-like_sf"/>
</dbReference>
<evidence type="ECO:0000256" key="2">
    <source>
        <dbReference type="ARBA" id="ARBA00022771"/>
    </source>
</evidence>
<evidence type="ECO:0000313" key="8">
    <source>
        <dbReference type="Proteomes" id="UP000226192"/>
    </source>
</evidence>
<dbReference type="AlphaFoldDB" id="A0A2C5YDI1"/>
<dbReference type="PANTHER" id="PTHR31212:SF4">
    <property type="entry name" value="ALPHA-KETOGLUTARATE-DEPENDENT DIOXYGENASE ALKB HOMOLOG 3"/>
    <property type="match status" value="1"/>
</dbReference>
<accession>A0A2C5YDI1</accession>
<keyword evidence="2 4" id="KW-0863">Zinc-finger</keyword>
<dbReference type="PROSITE" id="PS51471">
    <property type="entry name" value="FE2OG_OXY"/>
    <property type="match status" value="1"/>
</dbReference>
<proteinExistence type="predicted"/>
<dbReference type="PANTHER" id="PTHR31212">
    <property type="entry name" value="ALPHA-KETOGLUTARATE-DEPENDENT DIOXYGENASE ALKB HOMOLOG 3"/>
    <property type="match status" value="1"/>
</dbReference>
<dbReference type="InterPro" id="IPR010666">
    <property type="entry name" value="Znf_GRF"/>
</dbReference>
<dbReference type="Gene3D" id="2.60.120.590">
    <property type="entry name" value="Alpha-ketoglutarate-dependent dioxygenase AlkB-like"/>
    <property type="match status" value="1"/>
</dbReference>
<comment type="caution">
    <text evidence="7">The sequence shown here is derived from an EMBL/GenBank/DDBJ whole genome shotgun (WGS) entry which is preliminary data.</text>
</comment>
<evidence type="ECO:0000259" key="6">
    <source>
        <dbReference type="PROSITE" id="PS51999"/>
    </source>
</evidence>
<dbReference type="Proteomes" id="UP000226192">
    <property type="component" value="Unassembled WGS sequence"/>
</dbReference>
<dbReference type="Pfam" id="PF13532">
    <property type="entry name" value="2OG-FeII_Oxy_2"/>
    <property type="match status" value="1"/>
</dbReference>
<sequence>MDGDGDEATEVKLALLASLHGGLDEETLLNLVVAHNGSVSQASLAVQASQAGVKKGNASGRQQSLKRYATAWGHGPAAKKAKAAGKKGSTLHLYDADDVSHYTPCSIIHNFLPAQEAEDLLRELLDEAKTFQKPTFKLFDQVVSSRHTSSFYVESYEAMQMQKADYYYNGSKLTDVRPITGQLSMVKPVVQMAVNSEIERRIRTRYPRGQKLKHQSGDEWVPNMAFVNCYQGGDESVGWHSDQLTYLGPRAVIGSLSLGVAREFRVRRVLPASGQAEGQAEGQVAIHLPHNSLLVMHAEMQEEWKHCVAAAASIDPHPVAGNRRINITYRHYRDYMHPRHTPRCSCAVPCVLRVVQKRRDNQGRYFWMCHAGNVPGKQGCCFFQWAEFDADGKPLLPSEPGL</sequence>
<feature type="domain" description="Fe2OG dioxygenase" evidence="5">
    <location>
        <begin position="221"/>
        <end position="333"/>
    </location>
</feature>
<evidence type="ECO:0000259" key="5">
    <source>
        <dbReference type="PROSITE" id="PS51471"/>
    </source>
</evidence>
<dbReference type="InterPro" id="IPR032854">
    <property type="entry name" value="ALKBH3"/>
</dbReference>
<evidence type="ECO:0000313" key="7">
    <source>
        <dbReference type="EMBL" id="PHH65342.1"/>
    </source>
</evidence>
<organism evidence="7 8">
    <name type="scientific">Ophiocordyceps australis</name>
    <dbReference type="NCBI Taxonomy" id="1399860"/>
    <lineage>
        <taxon>Eukaryota</taxon>
        <taxon>Fungi</taxon>
        <taxon>Dikarya</taxon>
        <taxon>Ascomycota</taxon>
        <taxon>Pezizomycotina</taxon>
        <taxon>Sordariomycetes</taxon>
        <taxon>Hypocreomycetidae</taxon>
        <taxon>Hypocreales</taxon>
        <taxon>Ophiocordycipitaceae</taxon>
        <taxon>Ophiocordyceps</taxon>
    </lineage>
</organism>
<gene>
    <name evidence="7" type="ORF">CDD81_2754</name>
</gene>
<evidence type="ECO:0000256" key="4">
    <source>
        <dbReference type="PROSITE-ProRule" id="PRU01343"/>
    </source>
</evidence>
<dbReference type="STRING" id="1399860.A0A2C5YDI1"/>
<dbReference type="FunFam" id="2.60.120.590:FF:000010">
    <property type="entry name" value="GRF zinc finger domain protein"/>
    <property type="match status" value="1"/>
</dbReference>
<dbReference type="InterPro" id="IPR027450">
    <property type="entry name" value="AlkB-like"/>
</dbReference>
<keyword evidence="8" id="KW-1185">Reference proteome</keyword>